<dbReference type="KEGG" id="aacx:DEACI_3183"/>
<dbReference type="Proteomes" id="UP001071230">
    <property type="component" value="Unassembled WGS sequence"/>
</dbReference>
<name>A0A8S0W4L4_9FIRM</name>
<organism evidence="1">
    <name type="scientific">Acididesulfobacillus acetoxydans</name>
    <dbReference type="NCBI Taxonomy" id="1561005"/>
    <lineage>
        <taxon>Bacteria</taxon>
        <taxon>Bacillati</taxon>
        <taxon>Bacillota</taxon>
        <taxon>Clostridia</taxon>
        <taxon>Eubacteriales</taxon>
        <taxon>Peptococcaceae</taxon>
        <taxon>Acididesulfobacillus</taxon>
    </lineage>
</organism>
<gene>
    <name evidence="2" type="ORF">DEACI_0383</name>
    <name evidence="1" type="ORF">DEACI_3183</name>
</gene>
<evidence type="ECO:0000313" key="1">
    <source>
        <dbReference type="EMBL" id="CAA7602508.1"/>
    </source>
</evidence>
<evidence type="ECO:0000313" key="3">
    <source>
        <dbReference type="Proteomes" id="UP001071230"/>
    </source>
</evidence>
<protein>
    <submittedName>
        <fullName evidence="1">Uncharacterized protein</fullName>
    </submittedName>
</protein>
<dbReference type="AlphaFoldDB" id="A0A8S0W4L4"/>
<keyword evidence="3" id="KW-1185">Reference proteome</keyword>
<reference evidence="1" key="2">
    <citation type="submission" date="2020-01" db="EMBL/GenBank/DDBJ databases">
        <authorList>
            <person name="Hornung B."/>
        </authorList>
    </citation>
    <scope>NUCLEOTIDE SEQUENCE</scope>
    <source>
        <strain evidence="1">PacBioINE</strain>
    </source>
</reference>
<sequence>MRINHRHERKSGVSRFFRLPRKSPVLSGNRAHCNHFLIFVKRIKGNQTRFVEMYRRLPGLGERVRDWEA</sequence>
<proteinExistence type="predicted"/>
<evidence type="ECO:0000313" key="2">
    <source>
        <dbReference type="EMBL" id="CEJ05963.1"/>
    </source>
</evidence>
<dbReference type="EMBL" id="CDGJ01000005">
    <property type="protein sequence ID" value="CEJ05963.1"/>
    <property type="molecule type" value="Genomic_DNA"/>
</dbReference>
<accession>A0A8S0W4L4</accession>
<dbReference type="Proteomes" id="UP000836597">
    <property type="component" value="Chromosome"/>
</dbReference>
<dbReference type="EMBL" id="LR746496">
    <property type="protein sequence ID" value="CAA7602508.1"/>
    <property type="molecule type" value="Genomic_DNA"/>
</dbReference>
<reference evidence="2" key="1">
    <citation type="submission" date="2014-11" db="EMBL/GenBank/DDBJ databases">
        <authorList>
            <person name="Hornung B.V."/>
        </authorList>
    </citation>
    <scope>NUCLEOTIDE SEQUENCE</scope>
    <source>
        <strain evidence="2">INE</strain>
    </source>
</reference>